<dbReference type="SUPFAM" id="SSF50978">
    <property type="entry name" value="WD40 repeat-like"/>
    <property type="match status" value="1"/>
</dbReference>
<sequence>MSTIDLLALLEPSLATTETNIAGFYDSPCDDLFLGWRRYLSKYRILLDLDFMKLVADSDHQILLQHASEVAAGMFSWRAIYPKLAINQKFYDSICTILYNVLHSRSSYNQYKHDLDESSDTESAETASYEVAKVVHPSKRARSEKADDEESEVDSDHATMDVDQLEQSPPPQPKPSKQKSVKRNKTGLGKTTHKFVGPQKFPAAVPASKRPAFDPDHGYYRTKRNQLHPPARDSATSNKTYQGHVAAPPGPDRLDQCYSISNTKAKPLMFYHNVEETGPTLTKEGFAHPSVPIGGYKPNPVSIVDKLPPSLVVNGRLVDGAFWNQEQNVKIALLYSQNVIQSLPKMILPTKTIVQTVNASTNLVEAAKPATAASFINGAQDAVLMSQFALSELVSLVGEIRREESLYTGFAAHVKTMKVGIDAKEAQLVLALAKLCARFGYAHIQTKAYRGYHDHLVFIIDNLDLHMEKFGIVIPKDADPEAPGISGAQYISPPLKNFPQSYDIALDLERQAPIYPLAAADSVSLKSTDPTFCGLRSKEKFRELATHTSTRDAVLSLSFSLDGRFLVIAGFDGVAIYDMFSTPPSAPMATPHISVNNPDVKPVFTTSQWMLCERESRHLLITGSSNGDLYLWEWRDDHQLFETFNKVPSTIAQDGQVSDGEIISLDVYKAYVPDGRHGRVAASFASRIVKVWSVSLTSKEVTMVFRVSMEETFILATVKFRKDLDLFVFKARNGVIRLLDQRTGETIHTDLVKGDFLGDVCIDEDRNAFLIFDGGISLNHLPRQAKFMGDGIFVLAGSESGAVFLYDTESGSVIQTLAYNKCHVRTVVVSEFSKYRLLATAGSAPAEVNKIKVYYKPLPTASTPNSTAGSSTVVNADTWTIPVKPSYTWFILMQLLWIFTLLGLYALYNLLVPKVVREWVQLLCHMNVAIYCAIYRN</sequence>
<keyword evidence="4" id="KW-0472">Membrane</keyword>
<dbReference type="Proteomes" id="UP000559256">
    <property type="component" value="Unassembled WGS sequence"/>
</dbReference>
<dbReference type="InterPro" id="IPR015943">
    <property type="entry name" value="WD40/YVTN_repeat-like_dom_sf"/>
</dbReference>
<dbReference type="Pfam" id="PF00400">
    <property type="entry name" value="WD40"/>
    <property type="match status" value="1"/>
</dbReference>
<dbReference type="InterPro" id="IPR050505">
    <property type="entry name" value="WDR55/POC1"/>
</dbReference>
<reference evidence="5 6" key="1">
    <citation type="journal article" date="2020" name="ISME J.">
        <title>Uncovering the hidden diversity of litter-decomposition mechanisms in mushroom-forming fungi.</title>
        <authorList>
            <person name="Floudas D."/>
            <person name="Bentzer J."/>
            <person name="Ahren D."/>
            <person name="Johansson T."/>
            <person name="Persson P."/>
            <person name="Tunlid A."/>
        </authorList>
    </citation>
    <scope>NUCLEOTIDE SEQUENCE [LARGE SCALE GENOMIC DNA]</scope>
    <source>
        <strain evidence="5 6">CBS 291.85</strain>
    </source>
</reference>
<accession>A0A8H5CL86</accession>
<dbReference type="InterPro" id="IPR036322">
    <property type="entry name" value="WD40_repeat_dom_sf"/>
</dbReference>
<dbReference type="EMBL" id="JAACJM010000158">
    <property type="protein sequence ID" value="KAF5342742.1"/>
    <property type="molecule type" value="Genomic_DNA"/>
</dbReference>
<proteinExistence type="predicted"/>
<dbReference type="SMART" id="SM00320">
    <property type="entry name" value="WD40"/>
    <property type="match status" value="2"/>
</dbReference>
<name>A0A8H5CL86_9AGAR</name>
<gene>
    <name evidence="5" type="ORF">D9758_015921</name>
</gene>
<comment type="caution">
    <text evidence="5">The sequence shown here is derived from an EMBL/GenBank/DDBJ whole genome shotgun (WGS) entry which is preliminary data.</text>
</comment>
<keyword evidence="4" id="KW-0812">Transmembrane</keyword>
<dbReference type="Gene3D" id="2.130.10.10">
    <property type="entry name" value="YVTN repeat-like/Quinoprotein amine dehydrogenase"/>
    <property type="match status" value="2"/>
</dbReference>
<protein>
    <submittedName>
        <fullName evidence="5">Uncharacterized protein</fullName>
    </submittedName>
</protein>
<keyword evidence="1" id="KW-0853">WD repeat</keyword>
<evidence type="ECO:0000256" key="3">
    <source>
        <dbReference type="SAM" id="MobiDB-lite"/>
    </source>
</evidence>
<keyword evidence="4" id="KW-1133">Transmembrane helix</keyword>
<dbReference type="OrthoDB" id="3238562at2759"/>
<evidence type="ECO:0000313" key="5">
    <source>
        <dbReference type="EMBL" id="KAF5342742.1"/>
    </source>
</evidence>
<organism evidence="5 6">
    <name type="scientific">Tetrapyrgos nigripes</name>
    <dbReference type="NCBI Taxonomy" id="182062"/>
    <lineage>
        <taxon>Eukaryota</taxon>
        <taxon>Fungi</taxon>
        <taxon>Dikarya</taxon>
        <taxon>Basidiomycota</taxon>
        <taxon>Agaricomycotina</taxon>
        <taxon>Agaricomycetes</taxon>
        <taxon>Agaricomycetidae</taxon>
        <taxon>Agaricales</taxon>
        <taxon>Marasmiineae</taxon>
        <taxon>Marasmiaceae</taxon>
        <taxon>Tetrapyrgos</taxon>
    </lineage>
</organism>
<dbReference type="InterPro" id="IPR001680">
    <property type="entry name" value="WD40_rpt"/>
</dbReference>
<evidence type="ECO:0000256" key="1">
    <source>
        <dbReference type="ARBA" id="ARBA00022574"/>
    </source>
</evidence>
<dbReference type="AlphaFoldDB" id="A0A8H5CL86"/>
<evidence type="ECO:0000256" key="2">
    <source>
        <dbReference type="ARBA" id="ARBA00022737"/>
    </source>
</evidence>
<evidence type="ECO:0000313" key="6">
    <source>
        <dbReference type="Proteomes" id="UP000559256"/>
    </source>
</evidence>
<feature type="compositionally biased region" description="Basic residues" evidence="3">
    <location>
        <begin position="176"/>
        <end position="185"/>
    </location>
</feature>
<feature type="region of interest" description="Disordered" evidence="3">
    <location>
        <begin position="119"/>
        <end position="238"/>
    </location>
</feature>
<dbReference type="PANTHER" id="PTHR44019">
    <property type="entry name" value="WD REPEAT-CONTAINING PROTEIN 55"/>
    <property type="match status" value="1"/>
</dbReference>
<feature type="transmembrane region" description="Helical" evidence="4">
    <location>
        <begin position="887"/>
        <end position="908"/>
    </location>
</feature>
<evidence type="ECO:0000256" key="4">
    <source>
        <dbReference type="SAM" id="Phobius"/>
    </source>
</evidence>
<keyword evidence="6" id="KW-1185">Reference proteome</keyword>
<keyword evidence="2" id="KW-0677">Repeat</keyword>
<dbReference type="PANTHER" id="PTHR44019:SF8">
    <property type="entry name" value="POC1 CENTRIOLAR PROTEIN HOMOLOG"/>
    <property type="match status" value="1"/>
</dbReference>